<dbReference type="Proteomes" id="UP000076858">
    <property type="component" value="Unassembled WGS sequence"/>
</dbReference>
<dbReference type="AlphaFoldDB" id="A0A164G493"/>
<evidence type="ECO:0000313" key="2">
    <source>
        <dbReference type="EMBL" id="KZR98509.1"/>
    </source>
</evidence>
<dbReference type="Gene3D" id="2.40.70.10">
    <property type="entry name" value="Acid Proteases"/>
    <property type="match status" value="1"/>
</dbReference>
<name>A0A164G493_9CRUS</name>
<proteinExistence type="predicted"/>
<accession>A0A164G493</accession>
<evidence type="ECO:0000256" key="1">
    <source>
        <dbReference type="SAM" id="MobiDB-lite"/>
    </source>
</evidence>
<feature type="region of interest" description="Disordered" evidence="1">
    <location>
        <begin position="112"/>
        <end position="154"/>
    </location>
</feature>
<protein>
    <recommendedName>
        <fullName evidence="4">Peptidase A2 domain-containing protein</fullName>
    </recommendedName>
</protein>
<keyword evidence="3" id="KW-1185">Reference proteome</keyword>
<dbReference type="EMBL" id="LRGB01016793">
    <property type="protein sequence ID" value="KZR98509.1"/>
    <property type="molecule type" value="Genomic_DNA"/>
</dbReference>
<dbReference type="InterPro" id="IPR021109">
    <property type="entry name" value="Peptidase_aspartic_dom_sf"/>
</dbReference>
<evidence type="ECO:0008006" key="4">
    <source>
        <dbReference type="Google" id="ProtNLM"/>
    </source>
</evidence>
<dbReference type="SUPFAM" id="SSF50630">
    <property type="entry name" value="Acid proteases"/>
    <property type="match status" value="1"/>
</dbReference>
<comment type="caution">
    <text evidence="2">The sequence shown here is derived from an EMBL/GenBank/DDBJ whole genome shotgun (WGS) entry which is preliminary data.</text>
</comment>
<evidence type="ECO:0000313" key="3">
    <source>
        <dbReference type="Proteomes" id="UP000076858"/>
    </source>
</evidence>
<organism evidence="2 3">
    <name type="scientific">Daphnia magna</name>
    <dbReference type="NCBI Taxonomy" id="35525"/>
    <lineage>
        <taxon>Eukaryota</taxon>
        <taxon>Metazoa</taxon>
        <taxon>Ecdysozoa</taxon>
        <taxon>Arthropoda</taxon>
        <taxon>Crustacea</taxon>
        <taxon>Branchiopoda</taxon>
        <taxon>Diplostraca</taxon>
        <taxon>Cladocera</taxon>
        <taxon>Anomopoda</taxon>
        <taxon>Daphniidae</taxon>
        <taxon>Daphnia</taxon>
    </lineage>
</organism>
<reference evidence="2 3" key="1">
    <citation type="submission" date="2016-03" db="EMBL/GenBank/DDBJ databases">
        <title>EvidentialGene: Evidence-directed Construction of Genes on Genomes.</title>
        <authorList>
            <person name="Gilbert D.G."/>
            <person name="Choi J.-H."/>
            <person name="Mockaitis K."/>
            <person name="Colbourne J."/>
            <person name="Pfrender M."/>
        </authorList>
    </citation>
    <scope>NUCLEOTIDE SEQUENCE [LARGE SCALE GENOMIC DNA]</scope>
    <source>
        <strain evidence="2 3">Xinb3</strain>
        <tissue evidence="2">Complete organism</tissue>
    </source>
</reference>
<dbReference type="Pfam" id="PF13650">
    <property type="entry name" value="Asp_protease_2"/>
    <property type="match status" value="1"/>
</dbReference>
<gene>
    <name evidence="2" type="ORF">APZ42_006036</name>
</gene>
<sequence>MVVLDVLCWRKRVAAVTDTGAVVSVCSPKLVRELGITVTPWRANRLVSVDGKEIQPGRASRLSVSDGRMTVEGQALDLDGDIDLLLGKDMLEKLGTWMRIGALPEILHWRHCPPSTGGGDDGGSTETSSPERMLGHTPIDESGRKSTTRFERVW</sequence>
<feature type="compositionally biased region" description="Basic and acidic residues" evidence="1">
    <location>
        <begin position="138"/>
        <end position="154"/>
    </location>
</feature>